<dbReference type="Proteomes" id="UP000229966">
    <property type="component" value="Unassembled WGS sequence"/>
</dbReference>
<accession>A0A2M7CIT6</accession>
<protein>
    <recommendedName>
        <fullName evidence="4">Rod shape-determining protein MreD</fullName>
    </recommendedName>
</protein>
<evidence type="ECO:0000313" key="3">
    <source>
        <dbReference type="Proteomes" id="UP000229966"/>
    </source>
</evidence>
<comment type="caution">
    <text evidence="2">The sequence shown here is derived from an EMBL/GenBank/DDBJ whole genome shotgun (WGS) entry which is preliminary data.</text>
</comment>
<keyword evidence="1" id="KW-0812">Transmembrane</keyword>
<dbReference type="EMBL" id="PEUM01000023">
    <property type="protein sequence ID" value="PIV25557.1"/>
    <property type="molecule type" value="Genomic_DNA"/>
</dbReference>
<evidence type="ECO:0000256" key="1">
    <source>
        <dbReference type="SAM" id="Phobius"/>
    </source>
</evidence>
<feature type="transmembrane region" description="Helical" evidence="1">
    <location>
        <begin position="119"/>
        <end position="142"/>
    </location>
</feature>
<keyword evidence="1" id="KW-0472">Membrane</keyword>
<gene>
    <name evidence="2" type="ORF">COS38_00965</name>
</gene>
<keyword evidence="1" id="KW-1133">Transmembrane helix</keyword>
<organism evidence="2 3">
    <name type="scientific">Candidatus Berkelbacteria bacterium CG03_land_8_20_14_0_80_40_36</name>
    <dbReference type="NCBI Taxonomy" id="1974509"/>
    <lineage>
        <taxon>Bacteria</taxon>
        <taxon>Candidatus Berkelbacteria</taxon>
    </lineage>
</organism>
<sequence length="155" mass="17487">MKTFFISIVAVLIALFEINFLGGFSYFGLSINLSLLIVLSLIFLSHQDEALLWLGASAITLDIFSPYVFGLNIVIMLAIYFLFSIWLLKIVKEVNFASASWLIIVGVFCYQILWAVLQIAYFALLAGLIANFIIGAPLFLLIQKIYPKQEKLRIL</sequence>
<evidence type="ECO:0000313" key="2">
    <source>
        <dbReference type="EMBL" id="PIV25557.1"/>
    </source>
</evidence>
<evidence type="ECO:0008006" key="4">
    <source>
        <dbReference type="Google" id="ProtNLM"/>
    </source>
</evidence>
<feature type="transmembrane region" description="Helical" evidence="1">
    <location>
        <begin position="29"/>
        <end position="47"/>
    </location>
</feature>
<reference evidence="3" key="1">
    <citation type="submission" date="2017-09" db="EMBL/GenBank/DDBJ databases">
        <title>Depth-based differentiation of microbial function through sediment-hosted aquifers and enrichment of novel symbionts in the deep terrestrial subsurface.</title>
        <authorList>
            <person name="Probst A.J."/>
            <person name="Ladd B."/>
            <person name="Jarett J.K."/>
            <person name="Geller-Mcgrath D.E."/>
            <person name="Sieber C.M.K."/>
            <person name="Emerson J.B."/>
            <person name="Anantharaman K."/>
            <person name="Thomas B.C."/>
            <person name="Malmstrom R."/>
            <person name="Stieglmeier M."/>
            <person name="Klingl A."/>
            <person name="Woyke T."/>
            <person name="Ryan C.M."/>
            <person name="Banfield J.F."/>
        </authorList>
    </citation>
    <scope>NUCLEOTIDE SEQUENCE [LARGE SCALE GENOMIC DNA]</scope>
</reference>
<proteinExistence type="predicted"/>
<feature type="transmembrane region" description="Helical" evidence="1">
    <location>
        <begin position="67"/>
        <end position="87"/>
    </location>
</feature>
<feature type="transmembrane region" description="Helical" evidence="1">
    <location>
        <begin position="94"/>
        <end position="113"/>
    </location>
</feature>
<name>A0A2M7CIT6_9BACT</name>
<feature type="transmembrane region" description="Helical" evidence="1">
    <location>
        <begin position="6"/>
        <end position="22"/>
    </location>
</feature>
<dbReference type="AlphaFoldDB" id="A0A2M7CIT6"/>